<dbReference type="Pfam" id="PF17921">
    <property type="entry name" value="Integrase_H2C2"/>
    <property type="match status" value="1"/>
</dbReference>
<evidence type="ECO:0000313" key="6">
    <source>
        <dbReference type="Proteomes" id="UP001472677"/>
    </source>
</evidence>
<dbReference type="Gene3D" id="3.10.10.10">
    <property type="entry name" value="HIV Type 1 Reverse Transcriptase, subunit A, domain 1"/>
    <property type="match status" value="2"/>
</dbReference>
<dbReference type="InterPro" id="IPR041577">
    <property type="entry name" value="RT_RNaseH_2"/>
</dbReference>
<dbReference type="CDD" id="cd01647">
    <property type="entry name" value="RT_LTR"/>
    <property type="match status" value="1"/>
</dbReference>
<dbReference type="Gene3D" id="3.30.70.270">
    <property type="match status" value="1"/>
</dbReference>
<feature type="region of interest" description="Disordered" evidence="1">
    <location>
        <begin position="1"/>
        <end position="62"/>
    </location>
</feature>
<evidence type="ECO:0000313" key="5">
    <source>
        <dbReference type="EMBL" id="KAK8596976.1"/>
    </source>
</evidence>
<dbReference type="InterPro" id="IPR043128">
    <property type="entry name" value="Rev_trsase/Diguanyl_cyclase"/>
</dbReference>
<dbReference type="InterPro" id="IPR000477">
    <property type="entry name" value="RT_dom"/>
</dbReference>
<dbReference type="PANTHER" id="PTHR33067">
    <property type="entry name" value="RNA-DIRECTED DNA POLYMERASE-RELATED"/>
    <property type="match status" value="1"/>
</dbReference>
<dbReference type="EMBL" id="JBBPBM010000002">
    <property type="protein sequence ID" value="KAK8596976.1"/>
    <property type="molecule type" value="Genomic_DNA"/>
</dbReference>
<keyword evidence="6" id="KW-1185">Reference proteome</keyword>
<evidence type="ECO:0000256" key="1">
    <source>
        <dbReference type="SAM" id="MobiDB-lite"/>
    </source>
</evidence>
<evidence type="ECO:0008006" key="7">
    <source>
        <dbReference type="Google" id="ProtNLM"/>
    </source>
</evidence>
<feature type="domain" description="Reverse transcriptase" evidence="2">
    <location>
        <begin position="458"/>
        <end position="560"/>
    </location>
</feature>
<dbReference type="Pfam" id="PF00078">
    <property type="entry name" value="RVT_1"/>
    <property type="match status" value="1"/>
</dbReference>
<reference evidence="5 6" key="1">
    <citation type="journal article" date="2024" name="G3 (Bethesda)">
        <title>Genome assembly of Hibiscus sabdariffa L. provides insights into metabolisms of medicinal natural products.</title>
        <authorList>
            <person name="Kim T."/>
        </authorList>
    </citation>
    <scope>NUCLEOTIDE SEQUENCE [LARGE SCALE GENOMIC DNA]</scope>
    <source>
        <strain evidence="5">TK-2024</strain>
        <tissue evidence="5">Old leaves</tissue>
    </source>
</reference>
<dbReference type="InterPro" id="IPR021109">
    <property type="entry name" value="Peptidase_aspartic_dom_sf"/>
</dbReference>
<dbReference type="CDD" id="cd00303">
    <property type="entry name" value="retropepsin_like"/>
    <property type="match status" value="1"/>
</dbReference>
<comment type="caution">
    <text evidence="5">The sequence shown here is derived from an EMBL/GenBank/DDBJ whole genome shotgun (WGS) entry which is preliminary data.</text>
</comment>
<evidence type="ECO:0000259" key="3">
    <source>
        <dbReference type="Pfam" id="PF17919"/>
    </source>
</evidence>
<dbReference type="Pfam" id="PF13650">
    <property type="entry name" value="Asp_protease_2"/>
    <property type="match status" value="1"/>
</dbReference>
<feature type="compositionally biased region" description="Basic and acidic residues" evidence="1">
    <location>
        <begin position="25"/>
        <end position="34"/>
    </location>
</feature>
<dbReference type="Proteomes" id="UP001472677">
    <property type="component" value="Unassembled WGS sequence"/>
</dbReference>
<feature type="domain" description="Integrase zinc-binding" evidence="4">
    <location>
        <begin position="686"/>
        <end position="743"/>
    </location>
</feature>
<evidence type="ECO:0000259" key="2">
    <source>
        <dbReference type="Pfam" id="PF00078"/>
    </source>
</evidence>
<accession>A0ABR2G8V4</accession>
<organism evidence="5 6">
    <name type="scientific">Hibiscus sabdariffa</name>
    <name type="common">roselle</name>
    <dbReference type="NCBI Taxonomy" id="183260"/>
    <lineage>
        <taxon>Eukaryota</taxon>
        <taxon>Viridiplantae</taxon>
        <taxon>Streptophyta</taxon>
        <taxon>Embryophyta</taxon>
        <taxon>Tracheophyta</taxon>
        <taxon>Spermatophyta</taxon>
        <taxon>Magnoliopsida</taxon>
        <taxon>eudicotyledons</taxon>
        <taxon>Gunneridae</taxon>
        <taxon>Pentapetalae</taxon>
        <taxon>rosids</taxon>
        <taxon>malvids</taxon>
        <taxon>Malvales</taxon>
        <taxon>Malvaceae</taxon>
        <taxon>Malvoideae</taxon>
        <taxon>Hibiscus</taxon>
    </lineage>
</organism>
<feature type="domain" description="Reverse transcriptase/retrotransposon-derived protein RNase H-like" evidence="3">
    <location>
        <begin position="605"/>
        <end position="648"/>
    </location>
</feature>
<dbReference type="SUPFAM" id="SSF56672">
    <property type="entry name" value="DNA/RNA polymerases"/>
    <property type="match status" value="1"/>
</dbReference>
<proteinExistence type="predicted"/>
<evidence type="ECO:0000259" key="4">
    <source>
        <dbReference type="Pfam" id="PF17921"/>
    </source>
</evidence>
<gene>
    <name evidence="5" type="ORF">V6N12_065453</name>
</gene>
<sequence>MFGLWAYSNTNPKAASDLDIPASADEDHNIPSEHEEAETTSIAPQPRRNTSEEQRPPPPFPQRLKKQIHEYQYKKFFDILKQVLINLPLVVALQQMPNYAKFLKDMVSRKTRIGEFEIAAATEACLAMMHNKVPAKKTDPGSFTIPCSIGNNYSCKALCDPGASINLMPKSVFQQLGIGKAKPTTVMLQLADRSYVQPEGKIKDILVRVDKFIFPADFLILDCEADEHAPIILGRPFLATGKVLLDFENNELVLRVNDQQVKINVFKVMKHPTDIEDCQAIGETTEFDPDSEVTCLGREFLMNLGSTTIEHDTLEKSNQADPETGNWAQHNPGKYFESLNYSNKDYKVDKPSVEQPPNLELKPLPEQLKYAYLGDEKTLPVIISSKLQPEQEEQLIQMLWQHKKALGWTIADIKGISPAICMHKILLEDNHKPIVDAQRRLNQAMKDVVRKEILKWLDAGYNQIAIAPEDQSKTTITFPYGTFAFRRMSFGLCNAPATFQRCMTTIFSDMNEDFLEIFMDDFSTFGDDFTSCLNNLEKVLSRCEETNLVLNWEKCHFMVDEGIVLRHKISCRRMEVDRAKVEVISKLPPPTSGRPFDFNTTFLVAFNQLKEKLVSAPIVVPPDWTLPFELMCDASDYAVGTVLSGIIPHNLNYQGRKRFKNNTKSYFWDEPFLFNKCADQVIRRCVPENEQQHVLEQCHASAYGGHFGGNRTAAKVLQSALFWPHLHRDAQNFCQQCDKCQRTGNISKRNEMPLQNILEVELFDVWGVGT</sequence>
<dbReference type="Gene3D" id="2.40.70.10">
    <property type="entry name" value="Acid Proteases"/>
    <property type="match status" value="1"/>
</dbReference>
<protein>
    <recommendedName>
        <fullName evidence="7">Reverse transcriptase</fullName>
    </recommendedName>
</protein>
<dbReference type="Pfam" id="PF17919">
    <property type="entry name" value="RT_RNaseH_2"/>
    <property type="match status" value="1"/>
</dbReference>
<dbReference type="InterPro" id="IPR041588">
    <property type="entry name" value="Integrase_H2C2"/>
</dbReference>
<name>A0ABR2G8V4_9ROSI</name>
<dbReference type="PANTHER" id="PTHR33067:SF32">
    <property type="entry name" value="ASPARTIC PEPTIDASE DDI1-TYPE DOMAIN-CONTAINING PROTEIN"/>
    <property type="match status" value="1"/>
</dbReference>
<dbReference type="InterPro" id="IPR043502">
    <property type="entry name" value="DNA/RNA_pol_sf"/>
</dbReference>
<dbReference type="Gene3D" id="1.10.340.70">
    <property type="match status" value="1"/>
</dbReference>